<evidence type="ECO:0000313" key="3">
    <source>
        <dbReference type="Proteomes" id="UP000603227"/>
    </source>
</evidence>
<accession>A0A918ZTY9</accession>
<feature type="signal peptide" evidence="1">
    <location>
        <begin position="1"/>
        <end position="25"/>
    </location>
</feature>
<proteinExistence type="predicted"/>
<reference evidence="2" key="2">
    <citation type="submission" date="2020-09" db="EMBL/GenBank/DDBJ databases">
        <authorList>
            <person name="Sun Q."/>
            <person name="Zhou Y."/>
        </authorList>
    </citation>
    <scope>NUCLEOTIDE SEQUENCE</scope>
    <source>
        <strain evidence="2">CGMCC 4.7403</strain>
    </source>
</reference>
<sequence>MKSLKAAAIVAGSLVVAGFATPALALDAPGSQSGGLGQAVTGITDGVQLNGKKVLDPRQGLAGTLQGATGGLGNGGKLAG</sequence>
<reference evidence="2" key="1">
    <citation type="journal article" date="2014" name="Int. J. Syst. Evol. Microbiol.">
        <title>Complete genome sequence of Corynebacterium casei LMG S-19264T (=DSM 44701T), isolated from a smear-ripened cheese.</title>
        <authorList>
            <consortium name="US DOE Joint Genome Institute (JGI-PGF)"/>
            <person name="Walter F."/>
            <person name="Albersmeier A."/>
            <person name="Kalinowski J."/>
            <person name="Ruckert C."/>
        </authorList>
    </citation>
    <scope>NUCLEOTIDE SEQUENCE</scope>
    <source>
        <strain evidence="2">CGMCC 4.7403</strain>
    </source>
</reference>
<evidence type="ECO:0008006" key="4">
    <source>
        <dbReference type="Google" id="ProtNLM"/>
    </source>
</evidence>
<dbReference type="RefSeq" id="WP_189788514.1">
    <property type="nucleotide sequence ID" value="NZ_BNAT01000076.1"/>
</dbReference>
<keyword evidence="3" id="KW-1185">Reference proteome</keyword>
<protein>
    <recommendedName>
        <fullName evidence="4">Secreted protein</fullName>
    </recommendedName>
</protein>
<comment type="caution">
    <text evidence="2">The sequence shown here is derived from an EMBL/GenBank/DDBJ whole genome shotgun (WGS) entry which is preliminary data.</text>
</comment>
<evidence type="ECO:0000313" key="2">
    <source>
        <dbReference type="EMBL" id="GHE70286.1"/>
    </source>
</evidence>
<evidence type="ECO:0000256" key="1">
    <source>
        <dbReference type="SAM" id="SignalP"/>
    </source>
</evidence>
<dbReference type="Proteomes" id="UP000603227">
    <property type="component" value="Unassembled WGS sequence"/>
</dbReference>
<feature type="chain" id="PRO_5037710318" description="Secreted protein" evidence="1">
    <location>
        <begin position="26"/>
        <end position="80"/>
    </location>
</feature>
<dbReference type="EMBL" id="BNAT01000076">
    <property type="protein sequence ID" value="GHE70286.1"/>
    <property type="molecule type" value="Genomic_DNA"/>
</dbReference>
<keyword evidence="1" id="KW-0732">Signal</keyword>
<gene>
    <name evidence="2" type="ORF">GCM10017771_94230</name>
</gene>
<organism evidence="2 3">
    <name type="scientific">Streptomyces capitiformicae</name>
    <dbReference type="NCBI Taxonomy" id="2014920"/>
    <lineage>
        <taxon>Bacteria</taxon>
        <taxon>Bacillati</taxon>
        <taxon>Actinomycetota</taxon>
        <taxon>Actinomycetes</taxon>
        <taxon>Kitasatosporales</taxon>
        <taxon>Streptomycetaceae</taxon>
        <taxon>Streptomyces</taxon>
    </lineage>
</organism>
<dbReference type="AlphaFoldDB" id="A0A918ZTY9"/>
<name>A0A918ZTY9_9ACTN</name>